<name>A0A1H5YUF0_9HYPH</name>
<gene>
    <name evidence="3" type="ORF">SAMN04488115_104102</name>
</gene>
<dbReference type="PANTHER" id="PTHR33121">
    <property type="entry name" value="CYCLIC DI-GMP PHOSPHODIESTERASE PDEF"/>
    <property type="match status" value="1"/>
</dbReference>
<dbReference type="InterPro" id="IPR043128">
    <property type="entry name" value="Rev_trsase/Diguanyl_cyclase"/>
</dbReference>
<dbReference type="Pfam" id="PF00990">
    <property type="entry name" value="GGDEF"/>
    <property type="match status" value="1"/>
</dbReference>
<keyword evidence="1" id="KW-0472">Membrane</keyword>
<dbReference type="RefSeq" id="WP_103872558.1">
    <property type="nucleotide sequence ID" value="NZ_FNUY01000004.1"/>
</dbReference>
<accession>A0A1H5YUF0</accession>
<dbReference type="SMART" id="SM00052">
    <property type="entry name" value="EAL"/>
    <property type="match status" value="1"/>
</dbReference>
<dbReference type="InterPro" id="IPR050706">
    <property type="entry name" value="Cyclic-di-GMP_PDE-like"/>
</dbReference>
<keyword evidence="1" id="KW-1133">Transmembrane helix</keyword>
<dbReference type="InterPro" id="IPR001633">
    <property type="entry name" value="EAL_dom"/>
</dbReference>
<evidence type="ECO:0000313" key="3">
    <source>
        <dbReference type="EMBL" id="SEG27781.1"/>
    </source>
</evidence>
<dbReference type="OrthoDB" id="9814202at2"/>
<dbReference type="InterPro" id="IPR000160">
    <property type="entry name" value="GGDEF_dom"/>
</dbReference>
<keyword evidence="1" id="KW-0812">Transmembrane</keyword>
<sequence>MMAAITSQFGASAEELPFLLLQAAAVVGIVSVLILLRRDIGLADKRFKVYYGFIFGMAGFLLALLVSEFIKLPSKPYIRSDLLFLAGLFGAWQGGLICLLIMGVARFVFGGPAFLLAGLIDMAVIAGVGVMMHGWMRSRSLMQLGLADAMIVFTVRLLASLLAVSFTYGMGMIGPDIFWSNFGRRIVSSAVTLPMIACLFLVLRSEARAREEARQREAAARTDSLTGLPNRRALKDYIEALTPVEKVESRTIVLVEIINMADVASIHGDDWGDKFWPYLAEQIVSGEVGAALKPYRPRCFLFGDATLAIVLHGPMAQDIQRTGLMTRLHAGLTAQFQIGEAGPIPHLRIGAANLDAHSPQTISSTLRNLSLALRGSDNPIQIFSGSFAEKAQSDERVRLLLVEWIKGANPPLCYQPKLEIRTRCMVGAEALLRAVDASGRPLSPYYVLEIAERHRLLVEFEWSTIEAVVRDLRELDSVEPDLHLAVNISASSFATARFGERVVTLLRDMAVPAHRLSIEVTETSKMPTIDIVQRNFDALSQAGVKLSLDDFGTGYAALTLLARFPFAEVKVDHWMTARLDQARIREAVALAFESARRYGAKLVTEGIETEEQRQLLMQMGVEFGQGYLYSSAIPFGGLVDFGSRSRTMPACA</sequence>
<evidence type="ECO:0000259" key="2">
    <source>
        <dbReference type="PROSITE" id="PS50883"/>
    </source>
</evidence>
<dbReference type="InterPro" id="IPR035919">
    <property type="entry name" value="EAL_sf"/>
</dbReference>
<evidence type="ECO:0000313" key="4">
    <source>
        <dbReference type="Proteomes" id="UP000236743"/>
    </source>
</evidence>
<dbReference type="SMART" id="SM00267">
    <property type="entry name" value="GGDEF"/>
    <property type="match status" value="1"/>
</dbReference>
<feature type="transmembrane region" description="Helical" evidence="1">
    <location>
        <begin position="82"/>
        <end position="107"/>
    </location>
</feature>
<reference evidence="3 4" key="1">
    <citation type="submission" date="2016-10" db="EMBL/GenBank/DDBJ databases">
        <authorList>
            <person name="de Groot N.N."/>
        </authorList>
    </citation>
    <scope>NUCLEOTIDE SEQUENCE [LARGE SCALE GENOMIC DNA]</scope>
    <source>
        <strain evidence="3 4">DSM 26656</strain>
    </source>
</reference>
<feature type="transmembrane region" description="Helical" evidence="1">
    <location>
        <begin position="16"/>
        <end position="37"/>
    </location>
</feature>
<dbReference type="PROSITE" id="PS50883">
    <property type="entry name" value="EAL"/>
    <property type="match status" value="1"/>
</dbReference>
<dbReference type="Proteomes" id="UP000236743">
    <property type="component" value="Unassembled WGS sequence"/>
</dbReference>
<keyword evidence="4" id="KW-1185">Reference proteome</keyword>
<feature type="transmembrane region" description="Helical" evidence="1">
    <location>
        <begin position="113"/>
        <end position="132"/>
    </location>
</feature>
<feature type="domain" description="EAL" evidence="2">
    <location>
        <begin position="394"/>
        <end position="646"/>
    </location>
</feature>
<dbReference type="Pfam" id="PF00563">
    <property type="entry name" value="EAL"/>
    <property type="match status" value="1"/>
</dbReference>
<dbReference type="Gene3D" id="3.20.20.450">
    <property type="entry name" value="EAL domain"/>
    <property type="match status" value="1"/>
</dbReference>
<proteinExistence type="predicted"/>
<dbReference type="AlphaFoldDB" id="A0A1H5YUF0"/>
<dbReference type="GO" id="GO:0071111">
    <property type="term" value="F:cyclic-guanylate-specific phosphodiesterase activity"/>
    <property type="evidence" value="ECO:0007669"/>
    <property type="project" value="InterPro"/>
</dbReference>
<feature type="transmembrane region" description="Helical" evidence="1">
    <location>
        <begin position="49"/>
        <end position="70"/>
    </location>
</feature>
<feature type="transmembrane region" description="Helical" evidence="1">
    <location>
        <begin position="186"/>
        <end position="203"/>
    </location>
</feature>
<dbReference type="EMBL" id="FNUY01000004">
    <property type="protein sequence ID" value="SEG27781.1"/>
    <property type="molecule type" value="Genomic_DNA"/>
</dbReference>
<organism evidence="3 4">
    <name type="scientific">Bosea lathyri</name>
    <dbReference type="NCBI Taxonomy" id="1036778"/>
    <lineage>
        <taxon>Bacteria</taxon>
        <taxon>Pseudomonadati</taxon>
        <taxon>Pseudomonadota</taxon>
        <taxon>Alphaproteobacteria</taxon>
        <taxon>Hyphomicrobiales</taxon>
        <taxon>Boseaceae</taxon>
        <taxon>Bosea</taxon>
    </lineage>
</organism>
<dbReference type="CDD" id="cd01948">
    <property type="entry name" value="EAL"/>
    <property type="match status" value="1"/>
</dbReference>
<feature type="transmembrane region" description="Helical" evidence="1">
    <location>
        <begin position="144"/>
        <end position="166"/>
    </location>
</feature>
<protein>
    <submittedName>
        <fullName evidence="3">EAL domain, c-di-GMP-specific phosphodiesterase class I (Or its enzymatically inactive variant)</fullName>
    </submittedName>
</protein>
<dbReference type="SUPFAM" id="SSF141868">
    <property type="entry name" value="EAL domain-like"/>
    <property type="match status" value="1"/>
</dbReference>
<dbReference type="PANTHER" id="PTHR33121:SF79">
    <property type="entry name" value="CYCLIC DI-GMP PHOSPHODIESTERASE PDED-RELATED"/>
    <property type="match status" value="1"/>
</dbReference>
<dbReference type="Gene3D" id="3.30.70.270">
    <property type="match status" value="1"/>
</dbReference>
<evidence type="ECO:0000256" key="1">
    <source>
        <dbReference type="SAM" id="Phobius"/>
    </source>
</evidence>